<keyword evidence="4 6" id="KW-1133">Transmembrane helix</keyword>
<keyword evidence="3 6" id="KW-0812">Transmembrane</keyword>
<feature type="transmembrane region" description="Helical" evidence="6">
    <location>
        <begin position="135"/>
        <end position="155"/>
    </location>
</feature>
<dbReference type="Gramene" id="OIT19641">
    <property type="protein sequence ID" value="OIT19641"/>
    <property type="gene ID" value="A4A49_54969"/>
</dbReference>
<name>A0A1J6KK57_NICAT</name>
<evidence type="ECO:0000256" key="6">
    <source>
        <dbReference type="SAM" id="Phobius"/>
    </source>
</evidence>
<keyword evidence="2" id="KW-1003">Cell membrane</keyword>
<feature type="transmembrane region" description="Helical" evidence="6">
    <location>
        <begin position="77"/>
        <end position="98"/>
    </location>
</feature>
<protein>
    <submittedName>
        <fullName evidence="7">Uncharacterized protein</fullName>
    </submittedName>
</protein>
<keyword evidence="5 6" id="KW-0472">Membrane</keyword>
<comment type="subcellular location">
    <subcellularLocation>
        <location evidence="1">Cell membrane</location>
        <topology evidence="1">Multi-pass membrane protein</topology>
    </subcellularLocation>
</comment>
<comment type="caution">
    <text evidence="7">The sequence shown here is derived from an EMBL/GenBank/DDBJ whole genome shotgun (WGS) entry which is preliminary data.</text>
</comment>
<proteinExistence type="predicted"/>
<dbReference type="EMBL" id="MJEQ01006532">
    <property type="protein sequence ID" value="OIT19641.1"/>
    <property type="molecule type" value="Genomic_DNA"/>
</dbReference>
<dbReference type="GO" id="GO:0005886">
    <property type="term" value="C:plasma membrane"/>
    <property type="evidence" value="ECO:0007669"/>
    <property type="project" value="UniProtKB-SubCell"/>
</dbReference>
<organism evidence="7 8">
    <name type="scientific">Nicotiana attenuata</name>
    <name type="common">Coyote tobacco</name>
    <dbReference type="NCBI Taxonomy" id="49451"/>
    <lineage>
        <taxon>Eukaryota</taxon>
        <taxon>Viridiplantae</taxon>
        <taxon>Streptophyta</taxon>
        <taxon>Embryophyta</taxon>
        <taxon>Tracheophyta</taxon>
        <taxon>Spermatophyta</taxon>
        <taxon>Magnoliopsida</taxon>
        <taxon>eudicotyledons</taxon>
        <taxon>Gunneridae</taxon>
        <taxon>Pentapetalae</taxon>
        <taxon>asterids</taxon>
        <taxon>lamiids</taxon>
        <taxon>Solanales</taxon>
        <taxon>Solanaceae</taxon>
        <taxon>Nicotianoideae</taxon>
        <taxon>Nicotianeae</taxon>
        <taxon>Nicotiana</taxon>
    </lineage>
</organism>
<feature type="transmembrane region" description="Helical" evidence="6">
    <location>
        <begin position="104"/>
        <end position="123"/>
    </location>
</feature>
<gene>
    <name evidence="7" type="ORF">A4A49_54969</name>
</gene>
<evidence type="ECO:0000256" key="1">
    <source>
        <dbReference type="ARBA" id="ARBA00004651"/>
    </source>
</evidence>
<reference evidence="7" key="1">
    <citation type="submission" date="2016-11" db="EMBL/GenBank/DDBJ databases">
        <title>The genome of Nicotiana attenuata.</title>
        <authorList>
            <person name="Xu S."/>
            <person name="Brockmoeller T."/>
            <person name="Gaquerel E."/>
            <person name="Navarro A."/>
            <person name="Kuhl H."/>
            <person name="Gase K."/>
            <person name="Ling Z."/>
            <person name="Zhou W."/>
            <person name="Kreitzer C."/>
            <person name="Stanke M."/>
            <person name="Tang H."/>
            <person name="Lyons E."/>
            <person name="Pandey P."/>
            <person name="Pandey S.P."/>
            <person name="Timmermann B."/>
            <person name="Baldwin I.T."/>
        </authorList>
    </citation>
    <scope>NUCLEOTIDE SEQUENCE [LARGE SCALE GENOMIC DNA]</scope>
    <source>
        <strain evidence="7">UT</strain>
    </source>
</reference>
<accession>A0A1J6KK57</accession>
<evidence type="ECO:0000313" key="8">
    <source>
        <dbReference type="Proteomes" id="UP000187609"/>
    </source>
</evidence>
<evidence type="ECO:0000256" key="2">
    <source>
        <dbReference type="ARBA" id="ARBA00022475"/>
    </source>
</evidence>
<dbReference type="PANTHER" id="PTHR30509">
    <property type="entry name" value="P-HYDROXYBENZOIC ACID EFFLUX PUMP SUBUNIT-RELATED"/>
    <property type="match status" value="1"/>
</dbReference>
<evidence type="ECO:0000256" key="3">
    <source>
        <dbReference type="ARBA" id="ARBA00022692"/>
    </source>
</evidence>
<evidence type="ECO:0000256" key="5">
    <source>
        <dbReference type="ARBA" id="ARBA00023136"/>
    </source>
</evidence>
<dbReference type="STRING" id="49451.A0A1J6KK57"/>
<evidence type="ECO:0000256" key="4">
    <source>
        <dbReference type="ARBA" id="ARBA00022989"/>
    </source>
</evidence>
<keyword evidence="8" id="KW-1185">Reference proteome</keyword>
<dbReference type="PANTHER" id="PTHR30509:SF41">
    <property type="entry name" value="60S RIBOSOMAL PROTEIN L6"/>
    <property type="match status" value="1"/>
</dbReference>
<feature type="transmembrane region" description="Helical" evidence="6">
    <location>
        <begin position="25"/>
        <end position="43"/>
    </location>
</feature>
<dbReference type="OMA" id="IVECTHI"/>
<dbReference type="AlphaFoldDB" id="A0A1J6KK57"/>
<dbReference type="Proteomes" id="UP000187609">
    <property type="component" value="Unassembled WGS sequence"/>
</dbReference>
<evidence type="ECO:0000313" key="7">
    <source>
        <dbReference type="EMBL" id="OIT19641.1"/>
    </source>
</evidence>
<sequence>MAVAATTVSGAEHNRIMWRMRLHSALRTVVAYSIIGCSTLYGPPWLRKLAAFPAFSYVTAILITSDSTLGDTLSGSWHAILATVHTMPLSMLGVWIAANGSDRLSPVASALALALTSLLVALLECTHFSAKRLLWGSWCLSLLMVLFVECIRVLLYTLFVLHGVQSLESLLLFLLCRSLIRS</sequence>